<feature type="coiled-coil region" evidence="6">
    <location>
        <begin position="1229"/>
        <end position="1298"/>
    </location>
</feature>
<comment type="subcellular location">
    <subcellularLocation>
        <location evidence="1">Cytoplasm</location>
    </subcellularLocation>
</comment>
<evidence type="ECO:0000256" key="6">
    <source>
        <dbReference type="SAM" id="Coils"/>
    </source>
</evidence>
<dbReference type="AGR" id="RGD:1306694"/>
<evidence type="ECO:0000256" key="1">
    <source>
        <dbReference type="ARBA" id="ARBA00004496"/>
    </source>
</evidence>
<feature type="compositionally biased region" description="Basic and acidic residues" evidence="7">
    <location>
        <begin position="1776"/>
        <end position="1785"/>
    </location>
</feature>
<feature type="compositionally biased region" description="Polar residues" evidence="7">
    <location>
        <begin position="1347"/>
        <end position="1360"/>
    </location>
</feature>
<feature type="region of interest" description="Disordered" evidence="7">
    <location>
        <begin position="1462"/>
        <end position="1499"/>
    </location>
</feature>
<evidence type="ECO:0000256" key="2">
    <source>
        <dbReference type="ARBA" id="ARBA00022490"/>
    </source>
</evidence>
<dbReference type="InterPro" id="IPR043936">
    <property type="entry name" value="HOOK_N"/>
</dbReference>
<evidence type="ECO:0000256" key="3">
    <source>
        <dbReference type="ARBA" id="ARBA00022658"/>
    </source>
</evidence>
<feature type="coiled-coil region" evidence="6">
    <location>
        <begin position="1086"/>
        <end position="1186"/>
    </location>
</feature>
<name>A6JQB3_RAT</name>
<dbReference type="InterPro" id="IPR036872">
    <property type="entry name" value="CH_dom_sf"/>
</dbReference>
<dbReference type="FunFam" id="1.10.418.10:FF:000035">
    <property type="entry name" value="girdin isoform X1"/>
    <property type="match status" value="1"/>
</dbReference>
<feature type="region of interest" description="Disordered" evidence="7">
    <location>
        <begin position="1344"/>
        <end position="1391"/>
    </location>
</feature>
<protein>
    <submittedName>
        <fullName evidence="9">RCG23267</fullName>
    </submittedName>
</protein>
<feature type="compositionally biased region" description="Polar residues" evidence="7">
    <location>
        <begin position="1375"/>
        <end position="1391"/>
    </location>
</feature>
<dbReference type="PANTHER" id="PTHR18947:SF30">
    <property type="entry name" value="GIRDIN"/>
    <property type="match status" value="1"/>
</dbReference>
<dbReference type="GO" id="GO:0008017">
    <property type="term" value="F:microtubule binding"/>
    <property type="evidence" value="ECO:0007669"/>
    <property type="project" value="UniProtKB-ARBA"/>
</dbReference>
<feature type="region of interest" description="Disordered" evidence="7">
    <location>
        <begin position="1649"/>
        <end position="1702"/>
    </location>
</feature>
<evidence type="ECO:0000256" key="4">
    <source>
        <dbReference type="ARBA" id="ARBA00023054"/>
    </source>
</evidence>
<dbReference type="GO" id="GO:0005737">
    <property type="term" value="C:cytoplasm"/>
    <property type="evidence" value="ECO:0007669"/>
    <property type="project" value="UniProtKB-SubCell"/>
</dbReference>
<evidence type="ECO:0000313" key="9">
    <source>
        <dbReference type="EMBL" id="EDL98030.1"/>
    </source>
</evidence>
<feature type="compositionally biased region" description="Polar residues" evidence="7">
    <location>
        <begin position="1462"/>
        <end position="1481"/>
    </location>
</feature>
<dbReference type="CDD" id="cd22229">
    <property type="entry name" value="HkD_Girdin"/>
    <property type="match status" value="1"/>
</dbReference>
<organism evidence="9 10">
    <name type="scientific">Rattus norvegicus</name>
    <name type="common">Rat</name>
    <dbReference type="NCBI Taxonomy" id="10116"/>
    <lineage>
        <taxon>Eukaryota</taxon>
        <taxon>Metazoa</taxon>
        <taxon>Chordata</taxon>
        <taxon>Craniata</taxon>
        <taxon>Vertebrata</taxon>
        <taxon>Euteleostomi</taxon>
        <taxon>Mammalia</taxon>
        <taxon>Eutheria</taxon>
        <taxon>Euarchontoglires</taxon>
        <taxon>Glires</taxon>
        <taxon>Rodentia</taxon>
        <taxon>Myomorpha</taxon>
        <taxon>Muroidea</taxon>
        <taxon>Muridae</taxon>
        <taxon>Murinae</taxon>
        <taxon>Rattus</taxon>
    </lineage>
</organism>
<dbReference type="Pfam" id="PF19047">
    <property type="entry name" value="HOOK_N"/>
    <property type="match status" value="1"/>
</dbReference>
<dbReference type="EMBL" id="CH473996">
    <property type="protein sequence ID" value="EDL98030.1"/>
    <property type="molecule type" value="Genomic_DNA"/>
</dbReference>
<reference evidence="10" key="1">
    <citation type="submission" date="2005-09" db="EMBL/GenBank/DDBJ databases">
        <authorList>
            <person name="Mural R.J."/>
            <person name="Li P.W."/>
            <person name="Adams M.D."/>
            <person name="Amanatides P.G."/>
            <person name="Baden-Tillson H."/>
            <person name="Barnstead M."/>
            <person name="Chin S.H."/>
            <person name="Dew I."/>
            <person name="Evans C.A."/>
            <person name="Ferriera S."/>
            <person name="Flanigan M."/>
            <person name="Fosler C."/>
            <person name="Glodek A."/>
            <person name="Gu Z."/>
            <person name="Holt R.A."/>
            <person name="Jennings D."/>
            <person name="Kraft C.L."/>
            <person name="Lu F."/>
            <person name="Nguyen T."/>
            <person name="Nusskern D.R."/>
            <person name="Pfannkoch C.M."/>
            <person name="Sitter C."/>
            <person name="Sutton G.G."/>
            <person name="Venter J.C."/>
            <person name="Wang Z."/>
            <person name="Woodage T."/>
            <person name="Zheng X.H."/>
            <person name="Zhong F."/>
        </authorList>
    </citation>
    <scope>NUCLEOTIDE SEQUENCE [LARGE SCALE GENOMIC DNA]</scope>
    <source>
        <strain>BN</strain>
        <strain evidence="10">Sprague-Dawley</strain>
    </source>
</reference>
<feature type="compositionally biased region" description="Polar residues" evidence="7">
    <location>
        <begin position="1674"/>
        <end position="1698"/>
    </location>
</feature>
<dbReference type="SUPFAM" id="SSF116907">
    <property type="entry name" value="Hook domain"/>
    <property type="match status" value="1"/>
</dbReference>
<dbReference type="Gene3D" id="1.10.418.10">
    <property type="entry name" value="Calponin-like domain"/>
    <property type="match status" value="1"/>
</dbReference>
<feature type="compositionally biased region" description="Low complexity" evidence="7">
    <location>
        <begin position="1664"/>
        <end position="1673"/>
    </location>
</feature>
<evidence type="ECO:0000256" key="5">
    <source>
        <dbReference type="ARBA" id="ARBA00061299"/>
    </source>
</evidence>
<dbReference type="Proteomes" id="UP000234681">
    <property type="component" value="Chromosome 14"/>
</dbReference>
<dbReference type="GO" id="GO:0005085">
    <property type="term" value="F:guanyl-nucleotide exchange factor activity"/>
    <property type="evidence" value="ECO:0007669"/>
    <property type="project" value="UniProtKB-KW"/>
</dbReference>
<dbReference type="RGD" id="1306694">
    <property type="gene designation" value="Ccdc88a"/>
</dbReference>
<keyword evidence="2" id="KW-0963">Cytoplasm</keyword>
<keyword evidence="4 6" id="KW-0175">Coiled coil</keyword>
<evidence type="ECO:0000259" key="8">
    <source>
        <dbReference type="PROSITE" id="PS50021"/>
    </source>
</evidence>
<feature type="domain" description="Calponin-homology (CH)" evidence="8">
    <location>
        <begin position="12"/>
        <end position="132"/>
    </location>
</feature>
<feature type="region of interest" description="Disordered" evidence="7">
    <location>
        <begin position="1772"/>
        <end position="1801"/>
    </location>
</feature>
<evidence type="ECO:0000313" key="11">
    <source>
        <dbReference type="RGD" id="1306694"/>
    </source>
</evidence>
<proteinExistence type="inferred from homology"/>
<dbReference type="InterPro" id="IPR001715">
    <property type="entry name" value="CH_dom"/>
</dbReference>
<feature type="compositionally biased region" description="Polar residues" evidence="7">
    <location>
        <begin position="1587"/>
        <end position="1599"/>
    </location>
</feature>
<feature type="compositionally biased region" description="Polar residues" evidence="7">
    <location>
        <begin position="1786"/>
        <end position="1801"/>
    </location>
</feature>
<feature type="region of interest" description="Disordered" evidence="7">
    <location>
        <begin position="225"/>
        <end position="246"/>
    </location>
</feature>
<feature type="region of interest" description="Disordered" evidence="7">
    <location>
        <begin position="1577"/>
        <end position="1599"/>
    </location>
</feature>
<comment type="similarity">
    <text evidence="5">Belongs to the CCDC88 family.</text>
</comment>
<gene>
    <name evidence="11" type="primary">Ccdc88a</name>
    <name evidence="9" type="ORF">rCG_23267</name>
</gene>
<dbReference type="PANTHER" id="PTHR18947">
    <property type="entry name" value="HOOK PROTEINS"/>
    <property type="match status" value="1"/>
</dbReference>
<accession>A6JQB3</accession>
<keyword evidence="3" id="KW-0344">Guanine-nucleotide releasing factor</keyword>
<feature type="region of interest" description="Disordered" evidence="7">
    <location>
        <begin position="973"/>
        <end position="993"/>
    </location>
</feature>
<dbReference type="PROSITE" id="PS50021">
    <property type="entry name" value="CH"/>
    <property type="match status" value="1"/>
</dbReference>
<evidence type="ECO:0000313" key="10">
    <source>
        <dbReference type="Proteomes" id="UP000234681"/>
    </source>
</evidence>
<sequence length="1848" mass="211711">MENEIFTPLLEQFMTSPLVTWVKTFGPLAAGNGTNLDEYVALVDGVFLNQVMLQINPKTESQRVNKKVNNDASLRIHNLSILVKQIKFYYQDTLQQLIMMSLPNILVIGKNPFSEQGTEEVKKLLLLLLGCAVQCQKKEEFIEKIQGLDFDTKAAVAAHIQEVTHNQENVFDLQWMEVTDMSQEDTEPLLKSMASHLRRLIDERDEHSETIIELSEERDGVHFLPHASSSAQSPCGSPGMKRTESRQHLSVELADAKAKIRRLRQELMYRDELDALREKAVRVDKLESELCRYKERLHDIEFYKARVEELKEDNQVLLETKTMLEDQLEGTRARSDKLHELEKENLQLKAKLHDMEMERDMDRKKIEELMEENMTLEMAQKQSMDESLHLGWELEQISRTSELAEAPQKSLGHEVNELTSSKLLKLEMENQSLTKTVEELRSTMDSAEGSTSKILKVEKENQRLSKKVEILENEIIQEKQSLQNCQNLSKDLMKEKAQLEKTIETLRENSERQIKILEQENEHLNQTVSSLRQRSQISAEARVKDIEKENKILHESIKETSGKLSKIEFEKRQMKKELELYKEKGERAEELENELNRLGKENELLQKKITNLKITCEKLETLEQENSELERENRKFKKTLDSFKNLTFQLESLEKENSQLDEENLELRRSVESLKCASMKMAQLQLENKELESEKEQLKKGLELMKASFKKTERLEVSYQGLDTENQRLQKALENSNKKIQQLESELQDLEMENQTLQKNLEELKISSKRLEQLEKENKSLEQETSQLEKDKKQLEKENKRLRQQAEIKDTTLEENNVKIGNLEKENKTLFKEISVYKESCVRLKELEKENKELVKRATIDIKTLVTLREDLVSEKLKTQQMNNDLEKLTHELEKIGLNKERLLQDEQSTDDSRYKLLESKLESTLKKSLEIKEEKIAALEARLEESTNYNQQLRHELKTVKKNYEALKQRQDEERMVQSSLPISGEDDKWGRESQEATRELLKVKDRLIEVERNNATLQAEKQALKTQLKQLETQNNNLQAQILALQRQTVSLQEQNTTLQTQNAKLQVENSTLNSQSTSLMNQNAQLLIQQSSLENENESIMKEREDLKSLYDALIKDHEKLELLHERQASEYESLISKHGTLKSAHKNLEVEHKDLEDRYNQLLKQKGQLEDLEKMIKVEQEKMLLESKNHEMVAAEYKKLCGDNDRLNHTYSQLLKETEILQTDHKNLKSVLNNSKLEQTRLEAEFSKLKEQYQQLDITSTKLNNQCELLSQLKGNLEEENRHLLDQIQTLMLQNRTLLEQNMESKDLFHVEQRQYMRGNWITLKMRKLIKSKKDINRERQKSLTLTPTRSDSSEGFLQLPHQDSQDSSSVGSNSLEDGQTLGTKKSSTMNDLVQSMVLAGGQWTGSTENLEVPDDISTGKRRKELGAMAFSTTAINFSTVNSSAAFRSKQLVNNKDTTSFEDVSPQGISDDSSTGSRVHDSQAHHKMNAGSPGSEVVTLQQFLEESNKLTSIQLKSSSQENLLDEVMKSLSVSSDFLGKDKPVSCTLARSVSGKAPGDFYDRRTAKPEFLRTGPQKTEDAYSISSAGKPTPSTQGKIKLVKETSVLRQSKDSNPYATLPRASSVISTAEGTTRRTSIHDFLSKDSRLPVSVEPAPPPAGGSSTAASSEYRTQQWSSGTLTHSGVTPESVYTQARHSRSGGPCFLNQTFTTVKMSNDIFGISGNDSHGAFTVVHSSQPFLSLNTELVSNISGLPPKSLSRTTEQTFASLDKATQKDNKQFSDSRSPSHGKPQSSVGSSSLIIPECLYPDDTEVALAVSEDSQTVWRNMNQKLLKLEKLLRFHTI</sequence>
<feature type="region of interest" description="Disordered" evidence="7">
    <location>
        <begin position="777"/>
        <end position="796"/>
    </location>
</feature>
<dbReference type="GO" id="GO:0030705">
    <property type="term" value="P:cytoskeleton-dependent intracellular transport"/>
    <property type="evidence" value="ECO:0007669"/>
    <property type="project" value="InterPro"/>
</dbReference>
<dbReference type="GO" id="GO:0007165">
    <property type="term" value="P:signal transduction"/>
    <property type="evidence" value="ECO:0007669"/>
    <property type="project" value="UniProtKB-ARBA"/>
</dbReference>
<feature type="coiled-coil region" evidence="6">
    <location>
        <begin position="293"/>
        <end position="386"/>
    </location>
</feature>
<evidence type="ECO:0000256" key="7">
    <source>
        <dbReference type="SAM" id="MobiDB-lite"/>
    </source>
</evidence>